<protein>
    <submittedName>
        <fullName evidence="1">Uncharacterized protein</fullName>
    </submittedName>
</protein>
<dbReference type="EMBL" id="JACEFO010000523">
    <property type="protein sequence ID" value="KAF8765980.1"/>
    <property type="molecule type" value="Genomic_DNA"/>
</dbReference>
<name>A0A835FND5_9POAL</name>
<proteinExistence type="predicted"/>
<reference evidence="1" key="1">
    <citation type="submission" date="2020-07" db="EMBL/GenBank/DDBJ databases">
        <title>Genome sequence and genetic diversity analysis of an under-domesticated orphan crop, white fonio (Digitaria exilis).</title>
        <authorList>
            <person name="Bennetzen J.L."/>
            <person name="Chen S."/>
            <person name="Ma X."/>
            <person name="Wang X."/>
            <person name="Yssel A.E.J."/>
            <person name="Chaluvadi S.R."/>
            <person name="Johnson M."/>
            <person name="Gangashetty P."/>
            <person name="Hamidou F."/>
            <person name="Sanogo M.D."/>
            <person name="Zwaenepoel A."/>
            <person name="Wallace J."/>
            <person name="Van De Peer Y."/>
            <person name="Van Deynze A."/>
        </authorList>
    </citation>
    <scope>NUCLEOTIDE SEQUENCE</scope>
    <source>
        <tissue evidence="1">Leaves</tissue>
    </source>
</reference>
<dbReference type="OrthoDB" id="690787at2759"/>
<dbReference type="Proteomes" id="UP000636709">
    <property type="component" value="Unassembled WGS sequence"/>
</dbReference>
<comment type="caution">
    <text evidence="1">The sequence shown here is derived from an EMBL/GenBank/DDBJ whole genome shotgun (WGS) entry which is preliminary data.</text>
</comment>
<dbReference type="AlphaFoldDB" id="A0A835FND5"/>
<organism evidence="1 2">
    <name type="scientific">Digitaria exilis</name>
    <dbReference type="NCBI Taxonomy" id="1010633"/>
    <lineage>
        <taxon>Eukaryota</taxon>
        <taxon>Viridiplantae</taxon>
        <taxon>Streptophyta</taxon>
        <taxon>Embryophyta</taxon>
        <taxon>Tracheophyta</taxon>
        <taxon>Spermatophyta</taxon>
        <taxon>Magnoliopsida</taxon>
        <taxon>Liliopsida</taxon>
        <taxon>Poales</taxon>
        <taxon>Poaceae</taxon>
        <taxon>PACMAD clade</taxon>
        <taxon>Panicoideae</taxon>
        <taxon>Panicodae</taxon>
        <taxon>Paniceae</taxon>
        <taxon>Anthephorinae</taxon>
        <taxon>Digitaria</taxon>
    </lineage>
</organism>
<gene>
    <name evidence="1" type="ORF">HU200_007953</name>
</gene>
<evidence type="ECO:0000313" key="1">
    <source>
        <dbReference type="EMBL" id="KAF8765980.1"/>
    </source>
</evidence>
<sequence length="187" mass="20986">MHKLSMGVVASKGDCTKLSNTIKVPEMVRAKVFEALCGLRSKNFEGHYLPIDLTSLGATVQQPNQHWYECFQLPTCSQVILVWHIATSLCEMKLAQYCGMDLSKQELVMDEKSIDGDLRSHYMVAISVAEPDLLPDTILVPKLILQKTVSHTREILNDSGSLQSMYEKLLAVAQEEPSLYKTSRIEN</sequence>
<evidence type="ECO:0000313" key="2">
    <source>
        <dbReference type="Proteomes" id="UP000636709"/>
    </source>
</evidence>
<keyword evidence="2" id="KW-1185">Reference proteome</keyword>
<accession>A0A835FND5</accession>